<keyword evidence="3" id="KW-1185">Reference proteome</keyword>
<evidence type="ECO:0008006" key="4">
    <source>
        <dbReference type="Google" id="ProtNLM"/>
    </source>
</evidence>
<reference evidence="2 3" key="1">
    <citation type="journal article" date="2014" name="Genome Announc.">
        <title>Draft Genome Sequence of Kocuria palustris PEL.</title>
        <authorList>
            <person name="Sharma G."/>
            <person name="Khatri I."/>
            <person name="Subramanian S."/>
        </authorList>
    </citation>
    <scope>NUCLEOTIDE SEQUENCE [LARGE SCALE GENOMIC DNA]</scope>
    <source>
        <strain evidence="2 3">PEL</strain>
    </source>
</reference>
<evidence type="ECO:0000313" key="3">
    <source>
        <dbReference type="Proteomes" id="UP000009877"/>
    </source>
</evidence>
<feature type="region of interest" description="Disordered" evidence="1">
    <location>
        <begin position="21"/>
        <end position="41"/>
    </location>
</feature>
<evidence type="ECO:0000256" key="1">
    <source>
        <dbReference type="SAM" id="MobiDB-lite"/>
    </source>
</evidence>
<dbReference type="Proteomes" id="UP000009877">
    <property type="component" value="Unassembled WGS sequence"/>
</dbReference>
<dbReference type="PANTHER" id="PTHR39337:SF1">
    <property type="entry name" value="BLR5642 PROTEIN"/>
    <property type="match status" value="1"/>
</dbReference>
<dbReference type="AlphaFoldDB" id="M2XX94"/>
<protein>
    <recommendedName>
        <fullName evidence="4">HhH-GPD domain-containing protein</fullName>
    </recommendedName>
</protein>
<dbReference type="EMBL" id="ANHZ02000004">
    <property type="protein sequence ID" value="EME37413.1"/>
    <property type="molecule type" value="Genomic_DNA"/>
</dbReference>
<dbReference type="Pfam" id="PF04343">
    <property type="entry name" value="DUF488"/>
    <property type="match status" value="1"/>
</dbReference>
<accession>M2XX94</accession>
<comment type="caution">
    <text evidence="2">The sequence shown here is derived from an EMBL/GenBank/DDBJ whole genome shotgun (WGS) entry which is preliminary data.</text>
</comment>
<proteinExistence type="predicted"/>
<dbReference type="PANTHER" id="PTHR39337">
    <property type="entry name" value="BLR5642 PROTEIN"/>
    <property type="match status" value="1"/>
</dbReference>
<sequence>MLILFLTRAGSGAVVVRRCSKTHATSPTTEPPLQRSGGSYSGPMSGDEIWTIGHWVCEQGVFLEALDSAGIGAIADVRAQPGSRRSPQFSRDAMPEWLGEAGIEYHHLQDLTGRRRKQPEIPQELNAGWQNRSFKNYADYTLTDDYEDGIAQLVQVARRLPTAIMCAEPMPWRCHRTLIANTLTARGWTVRHLSTTAGPRLHELGMWGAHAEVSDDGVVTYPPSAEDCD</sequence>
<name>M2XX94_9MICC</name>
<gene>
    <name evidence="2" type="ORF">C884_01921</name>
</gene>
<evidence type="ECO:0000313" key="2">
    <source>
        <dbReference type="EMBL" id="EME37413.1"/>
    </source>
</evidence>
<dbReference type="InterPro" id="IPR007438">
    <property type="entry name" value="DUF488"/>
</dbReference>
<organism evidence="2 3">
    <name type="scientific">Kocuria palustris PEL</name>
    <dbReference type="NCBI Taxonomy" id="1236550"/>
    <lineage>
        <taxon>Bacteria</taxon>
        <taxon>Bacillati</taxon>
        <taxon>Actinomycetota</taxon>
        <taxon>Actinomycetes</taxon>
        <taxon>Micrococcales</taxon>
        <taxon>Micrococcaceae</taxon>
        <taxon>Kocuria</taxon>
    </lineage>
</organism>